<dbReference type="Pfam" id="PF12055">
    <property type="entry name" value="DUF3536"/>
    <property type="match status" value="1"/>
</dbReference>
<dbReference type="PANTHER" id="PTHR36306:SF3">
    <property type="entry name" value="GLYCOSIDE HYDROLASE FAMILY 57"/>
    <property type="match status" value="1"/>
</dbReference>
<dbReference type="Proteomes" id="UP000556026">
    <property type="component" value="Unassembled WGS sequence"/>
</dbReference>
<dbReference type="InterPro" id="IPR011330">
    <property type="entry name" value="Glyco_hydro/deAcase_b/a-brl"/>
</dbReference>
<dbReference type="InterPro" id="IPR052046">
    <property type="entry name" value="GH57_Enzymes"/>
</dbReference>
<name>A0A6V8MGT4_9BACT</name>
<gene>
    <name evidence="5" type="ORF">GMST_12140</name>
</gene>
<evidence type="ECO:0000256" key="2">
    <source>
        <dbReference type="ARBA" id="ARBA00023277"/>
    </source>
</evidence>
<evidence type="ECO:0000313" key="6">
    <source>
        <dbReference type="Proteomes" id="UP000556026"/>
    </source>
</evidence>
<dbReference type="PANTHER" id="PTHR36306">
    <property type="entry name" value="ALPHA-AMYLASE-RELATED-RELATED"/>
    <property type="match status" value="1"/>
</dbReference>
<keyword evidence="2 3" id="KW-0119">Carbohydrate metabolism</keyword>
<dbReference type="AlphaFoldDB" id="A0A6V8MGT4"/>
<dbReference type="InterPro" id="IPR004300">
    <property type="entry name" value="Glyco_hydro_57_N"/>
</dbReference>
<dbReference type="EMBL" id="BLXX01000002">
    <property type="protein sequence ID" value="GFO58889.1"/>
    <property type="molecule type" value="Genomic_DNA"/>
</dbReference>
<dbReference type="GO" id="GO:0016787">
    <property type="term" value="F:hydrolase activity"/>
    <property type="evidence" value="ECO:0007669"/>
    <property type="project" value="UniProtKB-KW"/>
</dbReference>
<proteinExistence type="inferred from homology"/>
<evidence type="ECO:0000259" key="4">
    <source>
        <dbReference type="Pfam" id="PF03065"/>
    </source>
</evidence>
<comment type="similarity">
    <text evidence="1 3">Belongs to the glycosyl hydrolase 57 family.</text>
</comment>
<dbReference type="GO" id="GO:0005975">
    <property type="term" value="P:carbohydrate metabolic process"/>
    <property type="evidence" value="ECO:0007669"/>
    <property type="project" value="InterPro"/>
</dbReference>
<dbReference type="InterPro" id="IPR021923">
    <property type="entry name" value="DUF3536"/>
</dbReference>
<dbReference type="Gene3D" id="3.20.110.10">
    <property type="entry name" value="Glycoside hydrolase 38, N terminal domain"/>
    <property type="match status" value="2"/>
</dbReference>
<keyword evidence="6" id="KW-1185">Reference proteome</keyword>
<keyword evidence="5" id="KW-0378">Hydrolase</keyword>
<dbReference type="SUPFAM" id="SSF88713">
    <property type="entry name" value="Glycoside hydrolase/deacetylase"/>
    <property type="match status" value="1"/>
</dbReference>
<accession>A0A6V8MGT4</accession>
<dbReference type="RefSeq" id="WP_183353730.1">
    <property type="nucleotide sequence ID" value="NZ_BLXX01000002.1"/>
</dbReference>
<evidence type="ECO:0000313" key="5">
    <source>
        <dbReference type="EMBL" id="GFO58889.1"/>
    </source>
</evidence>
<evidence type="ECO:0000256" key="1">
    <source>
        <dbReference type="ARBA" id="ARBA00006821"/>
    </source>
</evidence>
<reference evidence="6" key="1">
    <citation type="submission" date="2020-06" db="EMBL/GenBank/DDBJ databases">
        <title>Draft genomic sequence of Geomonas sp. Red330.</title>
        <authorList>
            <person name="Itoh H."/>
            <person name="Zhenxing X."/>
            <person name="Ushijima N."/>
            <person name="Masuda Y."/>
            <person name="Shiratori Y."/>
            <person name="Senoo K."/>
        </authorList>
    </citation>
    <scope>NUCLEOTIDE SEQUENCE [LARGE SCALE GENOMIC DNA]</scope>
    <source>
        <strain evidence="6">Red330</strain>
    </source>
</reference>
<comment type="caution">
    <text evidence="5">The sequence shown here is derived from an EMBL/GenBank/DDBJ whole genome shotgun (WGS) entry which is preliminary data.</text>
</comment>
<dbReference type="CDD" id="cd10797">
    <property type="entry name" value="GH57N_APU_like_1"/>
    <property type="match status" value="1"/>
</dbReference>
<dbReference type="InterPro" id="IPR027291">
    <property type="entry name" value="Glyco_hydro_38_N_sf"/>
</dbReference>
<protein>
    <submittedName>
        <fullName evidence="5">Glycoside hydrolase</fullName>
    </submittedName>
</protein>
<feature type="domain" description="Glycoside hydrolase family 57 N-terminal" evidence="4">
    <location>
        <begin position="106"/>
        <end position="305"/>
    </location>
</feature>
<dbReference type="Pfam" id="PF03065">
    <property type="entry name" value="Glyco_hydro_57"/>
    <property type="match status" value="1"/>
</dbReference>
<evidence type="ECO:0000256" key="3">
    <source>
        <dbReference type="RuleBase" id="RU361196"/>
    </source>
</evidence>
<organism evidence="5 6">
    <name type="scientific">Geomonas silvestris</name>
    <dbReference type="NCBI Taxonomy" id="2740184"/>
    <lineage>
        <taxon>Bacteria</taxon>
        <taxon>Pseudomonadati</taxon>
        <taxon>Thermodesulfobacteriota</taxon>
        <taxon>Desulfuromonadia</taxon>
        <taxon>Geobacterales</taxon>
        <taxon>Geobacteraceae</taxon>
        <taxon>Geomonas</taxon>
    </lineage>
</organism>
<sequence>MAQERYICVHGHFYQPPRENPWLEAVEIQDSAAPYHDWNERITAECYASNSASRVLDGEGRVMDIVSNYAKMSFNFGPTVLSWMEHGAPDVYQAILDADRQSLEWRSGHGAAIAQVYNHIIMPLANRRDKVTSVIWGVKDFEFRFKRKPEAMWLAETAVDLESLEIMAEKGLKYALLAPHQAARYRRIGDPDWIEAAVDPSRPYRCTLPSGRSIDLFFYDGPISQAIAFQNLLSSGDVLAERLMGGFSEDREGAQLVHIATDGETYGHHQKFGDMALASALAKIESNDMARITNYGEFLELHPPTWEAEIHERTSWSCAHGVERWNNDCGCNSGGHGDWNQQWRAPLRAALDWLRDRLAVAFEQKGASFFKDPWQARDAYIEVILDRDMENAERFLAAHSLRPLDAGEKISALKLLEMQRHALLMYTSCGWFFDELSGLETVQVIEYASRAIQLSQGIVEQGVEEAFLKRLQSAKCNVKEHEDGAWIYKNFVLPTRLDLVKVGAHYAFSSLFEEYEEHANIFCYAVGKEDYRRIVTDDASIAMGRIHVASEITEESQTMTFCVVRIGSHDFKGGVVAVGQDPEAYNQMKEEMSTAFDKGLYTELILLMDKHFGTHSYSLSNLFWDERRKIINLIITENMAQSLANYETLYEHGRPLMEFIQDTGMPMPRVFFVAAEPALNDLLKNALTQEAVDEDAVRRIIDQIRKWQVQIDVTNTEYFIRQHMEKLTHAMVENPQNVELITKIDKLMGLIRSVPLDIVLWKVQNDYYVLAKTVYPEFLKRERDGEAGAGIWLEVFRKLGESFRFNLGTVLPAE</sequence>